<feature type="binding site" evidence="9 12">
    <location>
        <begin position="185"/>
        <end position="190"/>
    </location>
    <ligand>
        <name>NADP(+)</name>
        <dbReference type="ChEBI" id="CHEBI:58349"/>
    </ligand>
</feature>
<dbReference type="SUPFAM" id="SSF51735">
    <property type="entry name" value="NAD(P)-binding Rossmann-fold domains"/>
    <property type="match status" value="1"/>
</dbReference>
<dbReference type="Gene3D" id="3.40.50.720">
    <property type="entry name" value="NAD(P)-binding Rossmann-like Domain"/>
    <property type="match status" value="1"/>
</dbReference>
<sequence length="416" mass="45876">MPLLTIGINHNTASVELREKVAFSPDKMSDALQQLNSMSEVKGSVILSTCNRTELYIDASSTNNIVDWLIDFHQVNGDDLKPSLYYYSDEEAIQHLMRVSCGLDSLVLGEPQILGQVKQAYANAKEYGAVKGNLDKLFQKAFSVAKRVRTETDIGGNAVSVAYAACTLAKHIFESLERSKVLLVGAGETIELVAKHLADTGCHQMTVANRTRERAAGLAAQFDGQVISLSEIPQTLVETDIVISSTASPLPIIGKGMVESALKIRRHKPILFIDIAVPRDIESEVSELSDAYLYTVDDLQSIIDQNIEQRRTEAIQAEKIIAVESKEFKNWLRSRKAVESIRDYRRASDCARRELLAKSLQTLSMGGDPEKVLLELSNKLTNKLIHLPTKALQEAAEQGALDDLAVIRKSLGLEDL</sequence>
<evidence type="ECO:0000256" key="8">
    <source>
        <dbReference type="ARBA" id="ARBA00068659"/>
    </source>
</evidence>
<evidence type="ECO:0000256" key="3">
    <source>
        <dbReference type="ARBA" id="ARBA00012970"/>
    </source>
</evidence>
<dbReference type="Pfam" id="PF05201">
    <property type="entry name" value="GlutR_N"/>
    <property type="match status" value="1"/>
</dbReference>
<feature type="binding site" evidence="9 11">
    <location>
        <begin position="49"/>
        <end position="52"/>
    </location>
    <ligand>
        <name>substrate</name>
    </ligand>
</feature>
<dbReference type="CDD" id="cd05213">
    <property type="entry name" value="NAD_bind_Glutamyl_tRNA_reduct"/>
    <property type="match status" value="1"/>
</dbReference>
<evidence type="ECO:0000256" key="5">
    <source>
        <dbReference type="ARBA" id="ARBA00023002"/>
    </source>
</evidence>
<dbReference type="EMBL" id="BATM01000032">
    <property type="protein sequence ID" value="GAD80290.1"/>
    <property type="molecule type" value="Genomic_DNA"/>
</dbReference>
<evidence type="ECO:0000256" key="7">
    <source>
        <dbReference type="ARBA" id="ARBA00047464"/>
    </source>
</evidence>
<evidence type="ECO:0000256" key="2">
    <source>
        <dbReference type="ARBA" id="ARBA00005916"/>
    </source>
</evidence>
<feature type="domain" description="Quinate/shikimate 5-dehydrogenase/glutamyl-tRNA reductase" evidence="16">
    <location>
        <begin position="168"/>
        <end position="302"/>
    </location>
</feature>
<gene>
    <name evidence="9 18" type="primary">hemA</name>
    <name evidence="18" type="ORF">VEZ01S_32_00060</name>
</gene>
<evidence type="ECO:0000259" key="17">
    <source>
        <dbReference type="Pfam" id="PF05201"/>
    </source>
</evidence>
<feature type="binding site" evidence="9 11">
    <location>
        <begin position="110"/>
        <end position="112"/>
    </location>
    <ligand>
        <name>substrate</name>
    </ligand>
</feature>
<dbReference type="InterPro" id="IPR018214">
    <property type="entry name" value="GluRdtase_CS"/>
</dbReference>
<feature type="active site" description="Nucleophile" evidence="9 10">
    <location>
        <position position="50"/>
    </location>
</feature>
<dbReference type="Proteomes" id="UP000016562">
    <property type="component" value="Unassembled WGS sequence"/>
</dbReference>
<comment type="pathway">
    <text evidence="1 9 14">Porphyrin-containing compound metabolism; protoporphyrin-IX biosynthesis; 5-aminolevulinate from L-glutamyl-tRNA(Glu): step 1/2.</text>
</comment>
<dbReference type="EC" id="1.2.1.70" evidence="3 9"/>
<comment type="function">
    <text evidence="9">Catalyzes the NADPH-dependent reduction of glutamyl-tRNA(Glu) to glutamate 1-semialdehyde (GSA).</text>
</comment>
<dbReference type="PANTHER" id="PTHR43013:SF1">
    <property type="entry name" value="GLUTAMYL-TRNA REDUCTASE"/>
    <property type="match status" value="1"/>
</dbReference>
<dbReference type="PIRSF" id="PIRSF000445">
    <property type="entry name" value="4pyrrol_synth_GluRdtase"/>
    <property type="match status" value="1"/>
</dbReference>
<dbReference type="InterPro" id="IPR036343">
    <property type="entry name" value="GluRdtase_N_sf"/>
</dbReference>
<organism evidence="18 19">
    <name type="scientific">Vibrio ezurae NBRC 102218</name>
    <dbReference type="NCBI Taxonomy" id="1219080"/>
    <lineage>
        <taxon>Bacteria</taxon>
        <taxon>Pseudomonadati</taxon>
        <taxon>Pseudomonadota</taxon>
        <taxon>Gammaproteobacteria</taxon>
        <taxon>Vibrionales</taxon>
        <taxon>Vibrionaceae</taxon>
        <taxon>Vibrio</taxon>
    </lineage>
</organism>
<dbReference type="InterPro" id="IPR006151">
    <property type="entry name" value="Shikm_DH/Glu-tRNA_Rdtase"/>
</dbReference>
<dbReference type="SUPFAM" id="SSF69075">
    <property type="entry name" value="Glutamyl tRNA-reductase dimerization domain"/>
    <property type="match status" value="1"/>
</dbReference>
<evidence type="ECO:0000256" key="10">
    <source>
        <dbReference type="PIRSR" id="PIRSR000445-1"/>
    </source>
</evidence>
<dbReference type="PANTHER" id="PTHR43013">
    <property type="entry name" value="GLUTAMYL-TRNA REDUCTASE"/>
    <property type="match status" value="1"/>
</dbReference>
<dbReference type="InterPro" id="IPR015896">
    <property type="entry name" value="4pyrrol_synth_GluRdtase_dimer"/>
</dbReference>
<comment type="catalytic activity">
    <reaction evidence="7 9 14">
        <text>(S)-4-amino-5-oxopentanoate + tRNA(Glu) + NADP(+) = L-glutamyl-tRNA(Glu) + NADPH + H(+)</text>
        <dbReference type="Rhea" id="RHEA:12344"/>
        <dbReference type="Rhea" id="RHEA-COMP:9663"/>
        <dbReference type="Rhea" id="RHEA-COMP:9680"/>
        <dbReference type="ChEBI" id="CHEBI:15378"/>
        <dbReference type="ChEBI" id="CHEBI:57501"/>
        <dbReference type="ChEBI" id="CHEBI:57783"/>
        <dbReference type="ChEBI" id="CHEBI:58349"/>
        <dbReference type="ChEBI" id="CHEBI:78442"/>
        <dbReference type="ChEBI" id="CHEBI:78520"/>
        <dbReference type="EC" id="1.2.1.70"/>
    </reaction>
</comment>
<dbReference type="FunFam" id="3.30.460.30:FF:000001">
    <property type="entry name" value="Glutamyl-tRNA reductase"/>
    <property type="match status" value="1"/>
</dbReference>
<dbReference type="SUPFAM" id="SSF69742">
    <property type="entry name" value="Glutamyl tRNA-reductase catalytic, N-terminal domain"/>
    <property type="match status" value="1"/>
</dbReference>
<dbReference type="NCBIfam" id="TIGR01035">
    <property type="entry name" value="hemA"/>
    <property type="match status" value="1"/>
</dbReference>
<evidence type="ECO:0000256" key="1">
    <source>
        <dbReference type="ARBA" id="ARBA00005059"/>
    </source>
</evidence>
<dbReference type="InterPro" id="IPR000343">
    <property type="entry name" value="4pyrrol_synth_GluRdtase"/>
</dbReference>
<dbReference type="Pfam" id="PF00745">
    <property type="entry name" value="GlutR_dimer"/>
    <property type="match status" value="1"/>
</dbReference>
<evidence type="ECO:0000256" key="6">
    <source>
        <dbReference type="ARBA" id="ARBA00023244"/>
    </source>
</evidence>
<evidence type="ECO:0000256" key="14">
    <source>
        <dbReference type="RuleBase" id="RU000584"/>
    </source>
</evidence>
<dbReference type="GO" id="GO:0050661">
    <property type="term" value="F:NADP binding"/>
    <property type="evidence" value="ECO:0007669"/>
    <property type="project" value="InterPro"/>
</dbReference>
<dbReference type="HAMAP" id="MF_00087">
    <property type="entry name" value="Glu_tRNA_reductase"/>
    <property type="match status" value="1"/>
</dbReference>
<keyword evidence="4 9" id="KW-0521">NADP</keyword>
<dbReference type="GO" id="GO:0019353">
    <property type="term" value="P:protoporphyrinogen IX biosynthetic process from glutamate"/>
    <property type="evidence" value="ECO:0007669"/>
    <property type="project" value="TreeGrafter"/>
</dbReference>
<comment type="domain">
    <text evidence="9">Possesses an unusual extended V-shaped dimeric structure with each monomer consisting of three distinct domains arranged along a curved 'spinal' alpha-helix. The N-terminal catalytic domain specifically recognizes the glutamate moiety of the substrate. The second domain is the NADPH-binding domain, and the third C-terminal domain is responsible for dimerization.</text>
</comment>
<comment type="caution">
    <text evidence="18">The sequence shown here is derived from an EMBL/GenBank/DDBJ whole genome shotgun (WGS) entry which is preliminary data.</text>
</comment>
<protein>
    <recommendedName>
        <fullName evidence="8 9">Glutamyl-tRNA reductase</fullName>
        <shortName evidence="9">GluTR</shortName>
        <ecNumber evidence="3 9">1.2.1.70</ecNumber>
    </recommendedName>
</protein>
<feature type="site" description="Important for activity" evidence="9 13">
    <location>
        <position position="95"/>
    </location>
</feature>
<dbReference type="PROSITE" id="PS00747">
    <property type="entry name" value="GLUTR"/>
    <property type="match status" value="1"/>
</dbReference>
<dbReference type="RefSeq" id="WP_021713998.1">
    <property type="nucleotide sequence ID" value="NZ_BATM01000032.1"/>
</dbReference>
<comment type="similarity">
    <text evidence="2 9 14">Belongs to the glutamyl-tRNA reductase family.</text>
</comment>
<proteinExistence type="inferred from homology"/>
<comment type="subunit">
    <text evidence="9">Homodimer.</text>
</comment>
<dbReference type="AlphaFoldDB" id="U3B2W3"/>
<feature type="binding site" evidence="9 11">
    <location>
        <position position="105"/>
    </location>
    <ligand>
        <name>substrate</name>
    </ligand>
</feature>
<feature type="domain" description="Glutamyl-tRNA reductase N-terminal" evidence="17">
    <location>
        <begin position="6"/>
        <end position="152"/>
    </location>
</feature>
<dbReference type="FunFam" id="3.40.50.720:FF:000031">
    <property type="entry name" value="Glutamyl-tRNA reductase"/>
    <property type="match status" value="1"/>
</dbReference>
<dbReference type="UniPathway" id="UPA00251">
    <property type="reaction ID" value="UER00316"/>
</dbReference>
<evidence type="ECO:0000259" key="16">
    <source>
        <dbReference type="Pfam" id="PF01488"/>
    </source>
</evidence>
<dbReference type="Gene3D" id="3.30.460.30">
    <property type="entry name" value="Glutamyl-tRNA reductase, N-terminal domain"/>
    <property type="match status" value="1"/>
</dbReference>
<dbReference type="Pfam" id="PF01488">
    <property type="entry name" value="Shikimate_DH"/>
    <property type="match status" value="1"/>
</dbReference>
<dbReference type="InterPro" id="IPR015895">
    <property type="entry name" value="4pyrrol_synth_GluRdtase_N"/>
</dbReference>
<comment type="miscellaneous">
    <text evidence="9">During catalysis, the active site Cys acts as a nucleophile attacking the alpha-carbonyl group of tRNA-bound glutamate with the formation of a thioester intermediate between enzyme and glutamate, and the concomitant release of tRNA(Glu). The thioester intermediate is finally reduced by direct hydride transfer from NADPH, to form the product GSA.</text>
</comment>
<evidence type="ECO:0000256" key="11">
    <source>
        <dbReference type="PIRSR" id="PIRSR000445-2"/>
    </source>
</evidence>
<feature type="binding site" evidence="9 11">
    <location>
        <position position="116"/>
    </location>
    <ligand>
        <name>substrate</name>
    </ligand>
</feature>
<evidence type="ECO:0000259" key="15">
    <source>
        <dbReference type="Pfam" id="PF00745"/>
    </source>
</evidence>
<evidence type="ECO:0000256" key="9">
    <source>
        <dbReference type="HAMAP-Rule" id="MF_00087"/>
    </source>
</evidence>
<evidence type="ECO:0000256" key="12">
    <source>
        <dbReference type="PIRSR" id="PIRSR000445-3"/>
    </source>
</evidence>
<keyword evidence="6 9" id="KW-0627">Porphyrin biosynthesis</keyword>
<reference evidence="18 19" key="1">
    <citation type="submission" date="2013-09" db="EMBL/GenBank/DDBJ databases">
        <title>Whole genome shotgun sequence of Vibrio ezurae NBRC 102218.</title>
        <authorList>
            <person name="Yoshida I."/>
            <person name="Hosoyama A."/>
            <person name="Numata M."/>
            <person name="Hashimoto M."/>
            <person name="Hosoyama Y."/>
            <person name="Tsuchikane K."/>
            <person name="Noguchi M."/>
            <person name="Hirakata S."/>
            <person name="Ichikawa N."/>
            <person name="Ohji S."/>
            <person name="Yamazoe A."/>
            <person name="Fujita N."/>
        </authorList>
    </citation>
    <scope>NUCLEOTIDE SEQUENCE [LARGE SCALE GENOMIC DNA]</scope>
    <source>
        <strain evidence="18 19">NBRC 102218</strain>
    </source>
</reference>
<accession>U3B2W3</accession>
<evidence type="ECO:0000313" key="18">
    <source>
        <dbReference type="EMBL" id="GAD80290.1"/>
    </source>
</evidence>
<dbReference type="InterPro" id="IPR036453">
    <property type="entry name" value="GluRdtase_dimer_dom_sf"/>
</dbReference>
<dbReference type="GO" id="GO:0008883">
    <property type="term" value="F:glutamyl-tRNA reductase activity"/>
    <property type="evidence" value="ECO:0007669"/>
    <property type="project" value="UniProtKB-UniRule"/>
</dbReference>
<name>U3B2W3_9VIBR</name>
<evidence type="ECO:0000313" key="19">
    <source>
        <dbReference type="Proteomes" id="UP000016562"/>
    </source>
</evidence>
<evidence type="ECO:0000256" key="4">
    <source>
        <dbReference type="ARBA" id="ARBA00022857"/>
    </source>
</evidence>
<keyword evidence="19" id="KW-1185">Reference proteome</keyword>
<keyword evidence="5 9" id="KW-0560">Oxidoreductase</keyword>
<dbReference type="OrthoDB" id="110209at2"/>
<dbReference type="InterPro" id="IPR036291">
    <property type="entry name" value="NAD(P)-bd_dom_sf"/>
</dbReference>
<dbReference type="STRING" id="1219080.VEZ01S_32_00060"/>
<dbReference type="eggNOG" id="COG0373">
    <property type="taxonomic scope" value="Bacteria"/>
</dbReference>
<evidence type="ECO:0000256" key="13">
    <source>
        <dbReference type="PIRSR" id="PIRSR000445-4"/>
    </source>
</evidence>
<feature type="domain" description="Tetrapyrrole biosynthesis glutamyl-tRNA reductase dimerisation" evidence="15">
    <location>
        <begin position="316"/>
        <end position="410"/>
    </location>
</feature>